<dbReference type="RefSeq" id="WP_085466695.1">
    <property type="nucleotide sequence ID" value="NZ_FXBL01000004.1"/>
</dbReference>
<reference evidence="2 3" key="1">
    <citation type="submission" date="2017-04" db="EMBL/GenBank/DDBJ databases">
        <authorList>
            <person name="Afonso C.L."/>
            <person name="Miller P.J."/>
            <person name="Scott M.A."/>
            <person name="Spackman E."/>
            <person name="Goraichik I."/>
            <person name="Dimitrov K.M."/>
            <person name="Suarez D.L."/>
            <person name="Swayne D.E."/>
        </authorList>
    </citation>
    <scope>NUCLEOTIDE SEQUENCE [LARGE SCALE GENOMIC DNA]</scope>
    <source>
        <strain evidence="2 3">B5P</strain>
    </source>
</reference>
<dbReference type="Pfam" id="PF11578">
    <property type="entry name" value="DUF3237"/>
    <property type="match status" value="1"/>
</dbReference>
<dbReference type="PANTHER" id="PTHR37315:SF1">
    <property type="entry name" value="UPF0311 PROTEIN BLR7842"/>
    <property type="match status" value="1"/>
</dbReference>
<dbReference type="OrthoDB" id="5294829at2"/>
<dbReference type="PANTHER" id="PTHR37315">
    <property type="entry name" value="UPF0311 PROTEIN BLR7842"/>
    <property type="match status" value="1"/>
</dbReference>
<dbReference type="Proteomes" id="UP000193083">
    <property type="component" value="Unassembled WGS sequence"/>
</dbReference>
<dbReference type="EMBL" id="FXBL01000004">
    <property type="protein sequence ID" value="SMH54324.1"/>
    <property type="molecule type" value="Genomic_DNA"/>
</dbReference>
<dbReference type="Gene3D" id="2.40.160.20">
    <property type="match status" value="1"/>
</dbReference>
<organism evidence="2 3">
    <name type="scientific">Mesorhizobium australicum</name>
    <dbReference type="NCBI Taxonomy" id="536018"/>
    <lineage>
        <taxon>Bacteria</taxon>
        <taxon>Pseudomonadati</taxon>
        <taxon>Pseudomonadota</taxon>
        <taxon>Alphaproteobacteria</taxon>
        <taxon>Hyphomicrobiales</taxon>
        <taxon>Phyllobacteriaceae</taxon>
        <taxon>Mesorhizobium</taxon>
    </lineage>
</organism>
<sequence>MKAPELEFAMQVTLRLKRPRLEVPDLPVGGSRLGVAVESGHFEGPNIRGEVIPGGGEWPHVRTDGVFCFDARYHMREEDGTLIYLQNRGYRHASPEVMERLYALRPGDLVDPSEYYFRCTPTFETAPGKHDWLSRHVFIGMGERMEEGNRITYYKVL</sequence>
<accession>A0A1X7PQM7</accession>
<dbReference type="AlphaFoldDB" id="A0A1X7PQM7"/>
<protein>
    <recommendedName>
        <fullName evidence="1">UPF0311 protein SAMN02982922_5058</fullName>
    </recommendedName>
</protein>
<evidence type="ECO:0000313" key="3">
    <source>
        <dbReference type="Proteomes" id="UP000193083"/>
    </source>
</evidence>
<gene>
    <name evidence="2" type="ORF">SAMN02982922_5058</name>
</gene>
<proteinExistence type="inferred from homology"/>
<evidence type="ECO:0000256" key="1">
    <source>
        <dbReference type="HAMAP-Rule" id="MF_00775"/>
    </source>
</evidence>
<comment type="similarity">
    <text evidence="1">Belongs to the UPF0311 family.</text>
</comment>
<dbReference type="InterPro" id="IPR020915">
    <property type="entry name" value="UPF0311"/>
</dbReference>
<dbReference type="HAMAP" id="MF_00775">
    <property type="entry name" value="UPF0311"/>
    <property type="match status" value="1"/>
</dbReference>
<evidence type="ECO:0000313" key="2">
    <source>
        <dbReference type="EMBL" id="SMH54324.1"/>
    </source>
</evidence>
<keyword evidence="3" id="KW-1185">Reference proteome</keyword>
<name>A0A1X7PQM7_9HYPH</name>